<keyword evidence="2" id="KW-0732">Signal</keyword>
<feature type="chain" id="PRO_5034090200" evidence="2">
    <location>
        <begin position="23"/>
        <end position="338"/>
    </location>
</feature>
<dbReference type="PROSITE" id="PS50835">
    <property type="entry name" value="IG_LIKE"/>
    <property type="match status" value="2"/>
</dbReference>
<dbReference type="SUPFAM" id="SSF48726">
    <property type="entry name" value="Immunoglobulin"/>
    <property type="match status" value="3"/>
</dbReference>
<dbReference type="GO" id="GO:0005178">
    <property type="term" value="F:integrin binding"/>
    <property type="evidence" value="ECO:0007669"/>
    <property type="project" value="InterPro"/>
</dbReference>
<dbReference type="GeneTree" id="ENSGT00940000159005"/>
<dbReference type="PANTHER" id="PTHR13771:SF9">
    <property type="entry name" value="INTERCELLULAR ADHESION MOLECULE 5"/>
    <property type="match status" value="1"/>
</dbReference>
<dbReference type="InterPro" id="IPR013783">
    <property type="entry name" value="Ig-like_fold"/>
</dbReference>
<dbReference type="Proteomes" id="UP000694397">
    <property type="component" value="Chromosome 8"/>
</dbReference>
<dbReference type="InterPro" id="IPR036179">
    <property type="entry name" value="Ig-like_dom_sf"/>
</dbReference>
<evidence type="ECO:0000313" key="4">
    <source>
        <dbReference type="Ensembl" id="ENSSFOP00015051069.1"/>
    </source>
</evidence>
<dbReference type="GO" id="GO:0007155">
    <property type="term" value="P:cell adhesion"/>
    <property type="evidence" value="ECO:0007669"/>
    <property type="project" value="InterPro"/>
</dbReference>
<reference evidence="4" key="3">
    <citation type="submission" date="2025-09" db="UniProtKB">
        <authorList>
            <consortium name="Ensembl"/>
        </authorList>
    </citation>
    <scope>IDENTIFICATION</scope>
</reference>
<dbReference type="Pfam" id="PF13927">
    <property type="entry name" value="Ig_3"/>
    <property type="match status" value="1"/>
</dbReference>
<accession>A0A8C9TS95</accession>
<dbReference type="InterPro" id="IPR007110">
    <property type="entry name" value="Ig-like_dom"/>
</dbReference>
<sequence>MSGTFTTCVCGLLGILIWGTGADDCPIEIDPPAVVVKYGDPVSVNCTVFTEHVGMGWVAKQNLVPNQPGVQSLLWTVENLTVWDINPQCFANFEGVPQCLKKVSVTVYKTPDSVSISSENHTSSLVERRQHRLVCEVQNVAPIQNLMVKWYKGIEVVNITLYSGESKTPVNVSSTFLITPNRTDDGTQYKCVAELHLGPEGPQPPPAVESEPFRVTVHYAPSLISSSSEVMEVRKGEKVTLNCTAQGNPPPVYSWNTSHLQKMDWNKSVFTFSFLAPGTYICTADNYLGLKRKQFTIQHKPVSQRTFWIIVIVGVIVAFVLIISYLFLRYKHGKNSII</sequence>
<keyword evidence="1" id="KW-1133">Transmembrane helix</keyword>
<feature type="domain" description="Ig-like" evidence="3">
    <location>
        <begin position="111"/>
        <end position="209"/>
    </location>
</feature>
<evidence type="ECO:0000256" key="2">
    <source>
        <dbReference type="SAM" id="SignalP"/>
    </source>
</evidence>
<evidence type="ECO:0000256" key="1">
    <source>
        <dbReference type="SAM" id="Phobius"/>
    </source>
</evidence>
<organism evidence="4 5">
    <name type="scientific">Scleropages formosus</name>
    <name type="common">Asian bonytongue</name>
    <name type="synonym">Osteoglossum formosum</name>
    <dbReference type="NCBI Taxonomy" id="113540"/>
    <lineage>
        <taxon>Eukaryota</taxon>
        <taxon>Metazoa</taxon>
        <taxon>Chordata</taxon>
        <taxon>Craniata</taxon>
        <taxon>Vertebrata</taxon>
        <taxon>Euteleostomi</taxon>
        <taxon>Actinopterygii</taxon>
        <taxon>Neopterygii</taxon>
        <taxon>Teleostei</taxon>
        <taxon>Osteoglossocephala</taxon>
        <taxon>Osteoglossomorpha</taxon>
        <taxon>Osteoglossiformes</taxon>
        <taxon>Osteoglossidae</taxon>
        <taxon>Scleropages</taxon>
    </lineage>
</organism>
<feature type="signal peptide" evidence="2">
    <location>
        <begin position="1"/>
        <end position="22"/>
    </location>
</feature>
<keyword evidence="5" id="KW-1185">Reference proteome</keyword>
<dbReference type="InterPro" id="IPR047012">
    <property type="entry name" value="ICAM_VCAM"/>
</dbReference>
<reference evidence="4 5" key="1">
    <citation type="submission" date="2019-04" db="EMBL/GenBank/DDBJ databases">
        <authorList>
            <consortium name="Wellcome Sanger Institute Data Sharing"/>
        </authorList>
    </citation>
    <scope>NUCLEOTIDE SEQUENCE [LARGE SCALE GENOMIC DNA]</scope>
</reference>
<keyword evidence="1" id="KW-0812">Transmembrane</keyword>
<gene>
    <name evidence="4" type="primary">LOC108935831</name>
</gene>
<dbReference type="Gene3D" id="2.60.40.10">
    <property type="entry name" value="Immunoglobulins"/>
    <property type="match status" value="3"/>
</dbReference>
<dbReference type="AlphaFoldDB" id="A0A8C9TS95"/>
<evidence type="ECO:0000313" key="5">
    <source>
        <dbReference type="Proteomes" id="UP000694397"/>
    </source>
</evidence>
<dbReference type="Ensembl" id="ENSSFOT00015047456.1">
    <property type="protein sequence ID" value="ENSSFOP00015051069.1"/>
    <property type="gene ID" value="ENSSFOG00015023700.2"/>
</dbReference>
<keyword evidence="1" id="KW-0472">Membrane</keyword>
<feature type="transmembrane region" description="Helical" evidence="1">
    <location>
        <begin position="307"/>
        <end position="328"/>
    </location>
</feature>
<proteinExistence type="predicted"/>
<evidence type="ECO:0000259" key="3">
    <source>
        <dbReference type="PROSITE" id="PS50835"/>
    </source>
</evidence>
<reference evidence="4" key="2">
    <citation type="submission" date="2025-08" db="UniProtKB">
        <authorList>
            <consortium name="Ensembl"/>
        </authorList>
    </citation>
    <scope>IDENTIFICATION</scope>
</reference>
<dbReference type="SMART" id="SM00409">
    <property type="entry name" value="IG"/>
    <property type="match status" value="3"/>
</dbReference>
<protein>
    <submittedName>
        <fullName evidence="4">Intercellular adhesion molecule 1-like</fullName>
    </submittedName>
</protein>
<name>A0A8C9TS95_SCLFO</name>
<dbReference type="InterPro" id="IPR003599">
    <property type="entry name" value="Ig_sub"/>
</dbReference>
<feature type="domain" description="Ig-like" evidence="3">
    <location>
        <begin position="221"/>
        <end position="303"/>
    </location>
</feature>
<dbReference type="PANTHER" id="PTHR13771">
    <property type="entry name" value="INTERCELLULAR ADHESION MOLECULE"/>
    <property type="match status" value="1"/>
</dbReference>